<feature type="domain" description="N-acetyltransferase" evidence="1">
    <location>
        <begin position="10"/>
        <end position="182"/>
    </location>
</feature>
<dbReference type="Proteomes" id="UP000315540">
    <property type="component" value="Unassembled WGS sequence"/>
</dbReference>
<organism evidence="2 3">
    <name type="scientific">Aquimarina algicola</name>
    <dbReference type="NCBI Taxonomy" id="2589995"/>
    <lineage>
        <taxon>Bacteria</taxon>
        <taxon>Pseudomonadati</taxon>
        <taxon>Bacteroidota</taxon>
        <taxon>Flavobacteriia</taxon>
        <taxon>Flavobacteriales</taxon>
        <taxon>Flavobacteriaceae</taxon>
        <taxon>Aquimarina</taxon>
    </lineage>
</organism>
<dbReference type="OrthoDB" id="7205533at2"/>
<proteinExistence type="predicted"/>
<keyword evidence="2" id="KW-0808">Transferase</keyword>
<dbReference type="EMBL" id="VFWZ01000001">
    <property type="protein sequence ID" value="TPN88758.1"/>
    <property type="molecule type" value="Genomic_DNA"/>
</dbReference>
<dbReference type="InterPro" id="IPR000182">
    <property type="entry name" value="GNAT_dom"/>
</dbReference>
<sequence>MSIQKNDNTIVIHKASIDDQKIIADLGKKTFDQSYGTFFKNKKNLSEYLESSFSLDKIANSLEKSDNLYWLVRDKQDDAPIGYAKVKLNSPSEFIDSNHVSKLQRIYLLKGYEGKGIGSELHHFILEEVTKTDSTHIWLSNLKIKSQAVAFYKGKSYQIAGEHRFTIGDETFDFWAMYKCLK</sequence>
<name>A0A504JLU8_9FLAO</name>
<dbReference type="CDD" id="cd04301">
    <property type="entry name" value="NAT_SF"/>
    <property type="match status" value="1"/>
</dbReference>
<dbReference type="GO" id="GO:0016747">
    <property type="term" value="F:acyltransferase activity, transferring groups other than amino-acyl groups"/>
    <property type="evidence" value="ECO:0007669"/>
    <property type="project" value="InterPro"/>
</dbReference>
<comment type="caution">
    <text evidence="2">The sequence shown here is derived from an EMBL/GenBank/DDBJ whole genome shotgun (WGS) entry which is preliminary data.</text>
</comment>
<evidence type="ECO:0000313" key="3">
    <source>
        <dbReference type="Proteomes" id="UP000315540"/>
    </source>
</evidence>
<reference evidence="2 3" key="1">
    <citation type="submission" date="2019-06" db="EMBL/GenBank/DDBJ databases">
        <authorList>
            <person name="Meng X."/>
        </authorList>
    </citation>
    <scope>NUCLEOTIDE SEQUENCE [LARGE SCALE GENOMIC DNA]</scope>
    <source>
        <strain evidence="2 3">M625</strain>
    </source>
</reference>
<keyword evidence="3" id="KW-1185">Reference proteome</keyword>
<dbReference type="Gene3D" id="3.40.630.30">
    <property type="match status" value="1"/>
</dbReference>
<dbReference type="SUPFAM" id="SSF55729">
    <property type="entry name" value="Acyl-CoA N-acyltransferases (Nat)"/>
    <property type="match status" value="1"/>
</dbReference>
<accession>A0A504JLU8</accession>
<dbReference type="PROSITE" id="PS51186">
    <property type="entry name" value="GNAT"/>
    <property type="match status" value="1"/>
</dbReference>
<dbReference type="RefSeq" id="WP_140588579.1">
    <property type="nucleotide sequence ID" value="NZ_VFWZ01000001.1"/>
</dbReference>
<dbReference type="AlphaFoldDB" id="A0A504JLU8"/>
<evidence type="ECO:0000313" key="2">
    <source>
        <dbReference type="EMBL" id="TPN88758.1"/>
    </source>
</evidence>
<dbReference type="Pfam" id="PF00583">
    <property type="entry name" value="Acetyltransf_1"/>
    <property type="match status" value="1"/>
</dbReference>
<protein>
    <submittedName>
        <fullName evidence="2">GNAT family N-acetyltransferase</fullName>
    </submittedName>
</protein>
<evidence type="ECO:0000259" key="1">
    <source>
        <dbReference type="PROSITE" id="PS51186"/>
    </source>
</evidence>
<gene>
    <name evidence="2" type="ORF">FHK87_00660</name>
</gene>
<dbReference type="InterPro" id="IPR016181">
    <property type="entry name" value="Acyl_CoA_acyltransferase"/>
</dbReference>